<dbReference type="OrthoDB" id="675467at2"/>
<sequence length="235" mass="27069">MDKELENALQVFFDRLEKESGSLPPIEVRWNAGGDETPIWFTVNGKPVDYSANSMFRDLAGYLIFQFDLPNAGEYYNEGGGSIYRDDTGAIRMRYHEFAYGYDEDGDEDNFDQEILKEPLLIPDTETVGKLLNRLQKNELPFYGHLAYLKRKDRSLLIGYSSDAEDDNEAETETLLDLIEEHFRSSSTEELVHREIHFGGKINHTGILLDERSIIKYAVDKDHQDQDMLLFGKKP</sequence>
<dbReference type="Proteomes" id="UP000223913">
    <property type="component" value="Unassembled WGS sequence"/>
</dbReference>
<comment type="caution">
    <text evidence="1">The sequence shown here is derived from an EMBL/GenBank/DDBJ whole genome shotgun (WGS) entry which is preliminary data.</text>
</comment>
<gene>
    <name evidence="1" type="ORF">CRP01_26095</name>
</gene>
<evidence type="ECO:0000313" key="2">
    <source>
        <dbReference type="Proteomes" id="UP000223913"/>
    </source>
</evidence>
<protein>
    <submittedName>
        <fullName evidence="1">Uncharacterized protein</fullName>
    </submittedName>
</protein>
<reference evidence="1 2" key="1">
    <citation type="submission" date="2017-10" db="EMBL/GenBank/DDBJ databases">
        <title>The draft genome sequence of Lewinella nigricans NBRC 102662.</title>
        <authorList>
            <person name="Wang K."/>
        </authorList>
    </citation>
    <scope>NUCLEOTIDE SEQUENCE [LARGE SCALE GENOMIC DNA]</scope>
    <source>
        <strain evidence="1 2">NBRC 102662</strain>
    </source>
</reference>
<dbReference type="RefSeq" id="WP_099153060.1">
    <property type="nucleotide sequence ID" value="NZ_PDUD01000031.1"/>
</dbReference>
<dbReference type="EMBL" id="PDUD01000031">
    <property type="protein sequence ID" value="PHN03477.1"/>
    <property type="molecule type" value="Genomic_DNA"/>
</dbReference>
<proteinExistence type="predicted"/>
<accession>A0A2D0N4W6</accession>
<name>A0A2D0N4W6_FLAN2</name>
<keyword evidence="2" id="KW-1185">Reference proteome</keyword>
<organism evidence="1 2">
    <name type="scientific">Flavilitoribacter nigricans (strain ATCC 23147 / DSM 23189 / NBRC 102662 / NCIMB 1420 / SS-2)</name>
    <name type="common">Lewinella nigricans</name>
    <dbReference type="NCBI Taxonomy" id="1122177"/>
    <lineage>
        <taxon>Bacteria</taxon>
        <taxon>Pseudomonadati</taxon>
        <taxon>Bacteroidota</taxon>
        <taxon>Saprospiria</taxon>
        <taxon>Saprospirales</taxon>
        <taxon>Lewinellaceae</taxon>
        <taxon>Flavilitoribacter</taxon>
    </lineage>
</organism>
<evidence type="ECO:0000313" key="1">
    <source>
        <dbReference type="EMBL" id="PHN03477.1"/>
    </source>
</evidence>
<dbReference type="AlphaFoldDB" id="A0A2D0N4W6"/>